<feature type="transmembrane region" description="Helical" evidence="1">
    <location>
        <begin position="41"/>
        <end position="63"/>
    </location>
</feature>
<dbReference type="InterPro" id="IPR011852">
    <property type="entry name" value="TRAP_TAXI"/>
</dbReference>
<dbReference type="Pfam" id="PF16868">
    <property type="entry name" value="NMT1_3"/>
    <property type="match status" value="1"/>
</dbReference>
<keyword evidence="3" id="KW-1185">Reference proteome</keyword>
<keyword evidence="1" id="KW-0472">Membrane</keyword>
<dbReference type="RefSeq" id="WP_143855978.1">
    <property type="nucleotide sequence ID" value="NZ_CP041730.1"/>
</dbReference>
<accession>A0A516SA79</accession>
<dbReference type="Proteomes" id="UP000317550">
    <property type="component" value="Chromosome"/>
</dbReference>
<evidence type="ECO:0000256" key="1">
    <source>
        <dbReference type="SAM" id="Phobius"/>
    </source>
</evidence>
<dbReference type="PANTHER" id="PTHR42941">
    <property type="entry name" value="SLL1037 PROTEIN"/>
    <property type="match status" value="1"/>
</dbReference>
<dbReference type="SUPFAM" id="SSF53850">
    <property type="entry name" value="Periplasmic binding protein-like II"/>
    <property type="match status" value="1"/>
</dbReference>
<feature type="transmembrane region" description="Helical" evidence="1">
    <location>
        <begin position="363"/>
        <end position="385"/>
    </location>
</feature>
<evidence type="ECO:0000313" key="3">
    <source>
        <dbReference type="Proteomes" id="UP000317550"/>
    </source>
</evidence>
<dbReference type="EMBL" id="CP041730">
    <property type="protein sequence ID" value="QDQ25053.1"/>
    <property type="molecule type" value="Genomic_DNA"/>
</dbReference>
<name>A0A516SA79_9NEIS</name>
<dbReference type="AlphaFoldDB" id="A0A516SA79"/>
<dbReference type="PANTHER" id="PTHR42941:SF1">
    <property type="entry name" value="SLL1037 PROTEIN"/>
    <property type="match status" value="1"/>
</dbReference>
<keyword evidence="1" id="KW-1133">Transmembrane helix</keyword>
<protein>
    <submittedName>
        <fullName evidence="2">C4-dicarboxylate ABC transporter substrate-binding protein</fullName>
    </submittedName>
</protein>
<dbReference type="Gene3D" id="3.40.190.10">
    <property type="entry name" value="Periplasmic binding protein-like II"/>
    <property type="match status" value="2"/>
</dbReference>
<dbReference type="OrthoDB" id="5582316at2"/>
<gene>
    <name evidence="2" type="ORF">FNU76_01080</name>
</gene>
<proteinExistence type="predicted"/>
<evidence type="ECO:0000313" key="2">
    <source>
        <dbReference type="EMBL" id="QDQ25053.1"/>
    </source>
</evidence>
<reference evidence="3" key="1">
    <citation type="submission" date="2019-07" db="EMBL/GenBank/DDBJ databases">
        <title>Chitinimonas sp. nov., isolated from Ny-Alesund, arctica soil.</title>
        <authorList>
            <person name="Xu Q."/>
            <person name="Peng F."/>
        </authorList>
    </citation>
    <scope>NUCLEOTIDE SEQUENCE [LARGE SCALE GENOMIC DNA]</scope>
    <source>
        <strain evidence="3">R3-44</strain>
    </source>
</reference>
<dbReference type="KEGG" id="cari:FNU76_01080"/>
<keyword evidence="1" id="KW-0812">Transmembrane</keyword>
<sequence>MQETTPPTGRQRRREIRRKIARKVLPARFHARISAVSWRDLAVTLGPFLLFSVLLIAAVITLLDPAPPKTITISSGPEGSAFHKHAEKYRKILARNGITLVVLKSEGSLENLDRLSAGKVDLGFVIDGITPAGKADQLVSLGSISHQPMFMFYRGKETVGKLTELAGKRVSIGRVGSGARVLALALFKANGIDQGGTTQLRGLEAEDAVEALLAGEIDAAFLMGDSASLATMRKLMFAADVHLLNLSQAEAYTRRIPSLGKLTLPMGAIDLARNIPSLDIALVAPNVELLARESLHPALSDLLIDAAREVHGRRGLLQEAGEFPVAQSSDFRLSDDADRYYKFGKGFFYRHLPFWLASLLDRIVILVLPIAVLLIPAIRLLPWLYRWRIHSRIYPWYGALMALERGLLSQPIPEDRGPLLARLDEIEQGVNKLTVPLAFIDQIYVLREHIAFVRARLAADGLGARQ</sequence>
<organism evidence="2 3">
    <name type="scientific">Chitinimonas arctica</name>
    <dbReference type="NCBI Taxonomy" id="2594795"/>
    <lineage>
        <taxon>Bacteria</taxon>
        <taxon>Pseudomonadati</taxon>
        <taxon>Pseudomonadota</taxon>
        <taxon>Betaproteobacteria</taxon>
        <taxon>Neisseriales</taxon>
        <taxon>Chitinibacteraceae</taxon>
        <taxon>Chitinimonas</taxon>
    </lineage>
</organism>